<dbReference type="AlphaFoldDB" id="A0AAE3AWM9"/>
<dbReference type="InterPro" id="IPR010982">
    <property type="entry name" value="Lambda_DNA-bd_dom_sf"/>
</dbReference>
<dbReference type="PANTHER" id="PTHR46558:SF3">
    <property type="entry name" value="TRANSCRIPTIONAL REGULATOR"/>
    <property type="match status" value="1"/>
</dbReference>
<dbReference type="RefSeq" id="WP_308727859.1">
    <property type="nucleotide sequence ID" value="NZ_JAJEQF010000006.1"/>
</dbReference>
<keyword evidence="1" id="KW-0238">DNA-binding</keyword>
<reference evidence="3 4" key="1">
    <citation type="submission" date="2021-10" db="EMBL/GenBank/DDBJ databases">
        <title>Anaerobic single-cell dispensing facilitates the cultivation of human gut bacteria.</title>
        <authorList>
            <person name="Afrizal A."/>
        </authorList>
    </citation>
    <scope>NUCLEOTIDE SEQUENCE [LARGE SCALE GENOMIC DNA]</scope>
    <source>
        <strain evidence="3 4">CLA-AA-H244</strain>
    </source>
</reference>
<dbReference type="Gene3D" id="1.10.260.40">
    <property type="entry name" value="lambda repressor-like DNA-binding domains"/>
    <property type="match status" value="1"/>
</dbReference>
<dbReference type="GO" id="GO:0003677">
    <property type="term" value="F:DNA binding"/>
    <property type="evidence" value="ECO:0007669"/>
    <property type="project" value="UniProtKB-KW"/>
</dbReference>
<dbReference type="PANTHER" id="PTHR46558">
    <property type="entry name" value="TRACRIPTIONAL REGULATORY PROTEIN-RELATED-RELATED"/>
    <property type="match status" value="1"/>
</dbReference>
<dbReference type="EMBL" id="JAJEQF010000006">
    <property type="protein sequence ID" value="MCC2166925.1"/>
    <property type="molecule type" value="Genomic_DNA"/>
</dbReference>
<name>A0AAE3AWM9_9FIRM</name>
<keyword evidence="4" id="KW-1185">Reference proteome</keyword>
<accession>A0AAE3AWM9</accession>
<dbReference type="Proteomes" id="UP001199355">
    <property type="component" value="Unassembled WGS sequence"/>
</dbReference>
<protein>
    <submittedName>
        <fullName evidence="3">Helix-turn-helix domain-containing protein</fullName>
    </submittedName>
</protein>
<dbReference type="CDD" id="cd00093">
    <property type="entry name" value="HTH_XRE"/>
    <property type="match status" value="1"/>
</dbReference>
<sequence length="139" mass="15819">MCIGDNIKKVRESRGLKQSELAELVKVSDKTVSSWEINRTEPKMGMIEKICQALNCKKTDIIGEDNNPLSIKDEKDIEKTLQETLNQLESGQNGLMFSGQALDDDTRELLKISLENSLRMAKITAKKKFTPKKYRVDEE</sequence>
<gene>
    <name evidence="3" type="ORF">LKD45_04300</name>
</gene>
<organism evidence="3 4">
    <name type="scientific">Gallintestinimicrobium propionicum</name>
    <dbReference type="NCBI Taxonomy" id="2981770"/>
    <lineage>
        <taxon>Bacteria</taxon>
        <taxon>Bacillati</taxon>
        <taxon>Bacillota</taxon>
        <taxon>Clostridia</taxon>
        <taxon>Lachnospirales</taxon>
        <taxon>Lachnospiraceae</taxon>
        <taxon>Gallintestinimicrobium</taxon>
    </lineage>
</organism>
<dbReference type="Pfam" id="PF01381">
    <property type="entry name" value="HTH_3"/>
    <property type="match status" value="1"/>
</dbReference>
<dbReference type="SUPFAM" id="SSF47413">
    <property type="entry name" value="lambda repressor-like DNA-binding domains"/>
    <property type="match status" value="1"/>
</dbReference>
<feature type="domain" description="HTH cro/C1-type" evidence="2">
    <location>
        <begin position="7"/>
        <end position="61"/>
    </location>
</feature>
<evidence type="ECO:0000259" key="2">
    <source>
        <dbReference type="PROSITE" id="PS50943"/>
    </source>
</evidence>
<comment type="caution">
    <text evidence="3">The sequence shown here is derived from an EMBL/GenBank/DDBJ whole genome shotgun (WGS) entry which is preliminary data.</text>
</comment>
<evidence type="ECO:0000313" key="3">
    <source>
        <dbReference type="EMBL" id="MCC2166925.1"/>
    </source>
</evidence>
<evidence type="ECO:0000256" key="1">
    <source>
        <dbReference type="ARBA" id="ARBA00023125"/>
    </source>
</evidence>
<proteinExistence type="predicted"/>
<dbReference type="PROSITE" id="PS50943">
    <property type="entry name" value="HTH_CROC1"/>
    <property type="match status" value="1"/>
</dbReference>
<dbReference type="SMART" id="SM00530">
    <property type="entry name" value="HTH_XRE"/>
    <property type="match status" value="1"/>
</dbReference>
<evidence type="ECO:0000313" key="4">
    <source>
        <dbReference type="Proteomes" id="UP001199355"/>
    </source>
</evidence>
<dbReference type="InterPro" id="IPR001387">
    <property type="entry name" value="Cro/C1-type_HTH"/>
</dbReference>